<evidence type="ECO:0000259" key="7">
    <source>
        <dbReference type="Pfam" id="PF01494"/>
    </source>
</evidence>
<gene>
    <name evidence="8" type="ORF">PV11_09440</name>
</gene>
<feature type="chain" id="PRO_5002237290" description="FAD-binding domain-containing protein" evidence="6">
    <location>
        <begin position="24"/>
        <end position="424"/>
    </location>
</feature>
<dbReference type="GO" id="GO:0004497">
    <property type="term" value="F:monooxygenase activity"/>
    <property type="evidence" value="ECO:0007669"/>
    <property type="project" value="UniProtKB-KW"/>
</dbReference>
<dbReference type="EMBL" id="KN846954">
    <property type="protein sequence ID" value="KIV77653.1"/>
    <property type="molecule type" value="Genomic_DNA"/>
</dbReference>
<proteinExistence type="inferred from homology"/>
<keyword evidence="3" id="KW-0274">FAD</keyword>
<dbReference type="OrthoDB" id="16820at2759"/>
<dbReference type="AlphaFoldDB" id="A0A0D1YRT7"/>
<evidence type="ECO:0000256" key="2">
    <source>
        <dbReference type="ARBA" id="ARBA00022630"/>
    </source>
</evidence>
<feature type="domain" description="FAD-binding" evidence="7">
    <location>
        <begin position="8"/>
        <end position="341"/>
    </location>
</feature>
<comment type="similarity">
    <text evidence="1">Belongs to the paxM FAD-dependent monooxygenase family.</text>
</comment>
<sequence>MMSPQRGCSVAIIGASLTGLSLALSLLQNDLCSPEDMIIFDLRAPEVPDPANASGVVLTPNGIAVLDSLGVLSQFRHLCWLSEYRTFKNDRDETVRKTLIANESLYGYKNHRVWRKTILEALLAAVQERNVSIKWQARFEKVVRESDEGVSFIVNGVEETADMLFGADGIHSTVRKYLDFEASPEYTGVTSVLSHIRRDEVRWPYESYEKACTIQGKPGALIVMPEDPEGIVVMVGKQVKMEPKSRQEWEEYGTHKELLCQFYKEGYEEWGPTAKQIIDAVCRNPETLYMWPFMRMTKLKRWFSDQGKVIIMGDAAHALPPSSGQGVSQALEDVDSLTKLLRSGKELTTALEFWQEMRQQRIDTIFDWATNATNVQRLPQADRDQLVREGKAKDANATENFDDMRWLYQPQVDQAIDAWLKISG</sequence>
<dbReference type="Gene3D" id="3.50.50.60">
    <property type="entry name" value="FAD/NAD(P)-binding domain"/>
    <property type="match status" value="1"/>
</dbReference>
<keyword evidence="4" id="KW-0560">Oxidoreductase</keyword>
<protein>
    <recommendedName>
        <fullName evidence="7">FAD-binding domain-containing protein</fullName>
    </recommendedName>
</protein>
<dbReference type="PANTHER" id="PTHR13789:SF316">
    <property type="entry name" value="FAD-BINDING DOMAIN-CONTAINING PROTEIN"/>
    <property type="match status" value="1"/>
</dbReference>
<dbReference type="SUPFAM" id="SSF51905">
    <property type="entry name" value="FAD/NAD(P)-binding domain"/>
    <property type="match status" value="1"/>
</dbReference>
<evidence type="ECO:0000256" key="6">
    <source>
        <dbReference type="SAM" id="SignalP"/>
    </source>
</evidence>
<dbReference type="PANTHER" id="PTHR13789">
    <property type="entry name" value="MONOOXYGENASE"/>
    <property type="match status" value="1"/>
</dbReference>
<evidence type="ECO:0000256" key="3">
    <source>
        <dbReference type="ARBA" id="ARBA00022827"/>
    </source>
</evidence>
<keyword evidence="5" id="KW-0503">Monooxygenase</keyword>
<dbReference type="InterPro" id="IPR002938">
    <property type="entry name" value="FAD-bd"/>
</dbReference>
<dbReference type="InterPro" id="IPR050493">
    <property type="entry name" value="FAD-dep_Monooxygenase_BioMet"/>
</dbReference>
<evidence type="ECO:0000313" key="9">
    <source>
        <dbReference type="Proteomes" id="UP000053599"/>
    </source>
</evidence>
<dbReference type="STRING" id="1016849.A0A0D1YRT7"/>
<dbReference type="Proteomes" id="UP000053599">
    <property type="component" value="Unassembled WGS sequence"/>
</dbReference>
<reference evidence="8 9" key="1">
    <citation type="submission" date="2015-01" db="EMBL/GenBank/DDBJ databases">
        <title>The Genome Sequence of Exophiala sideris CBS121828.</title>
        <authorList>
            <consortium name="The Broad Institute Genomics Platform"/>
            <person name="Cuomo C."/>
            <person name="de Hoog S."/>
            <person name="Gorbushina A."/>
            <person name="Stielow B."/>
            <person name="Teixiera M."/>
            <person name="Abouelleil A."/>
            <person name="Chapman S.B."/>
            <person name="Priest M."/>
            <person name="Young S.K."/>
            <person name="Wortman J."/>
            <person name="Nusbaum C."/>
            <person name="Birren B."/>
        </authorList>
    </citation>
    <scope>NUCLEOTIDE SEQUENCE [LARGE SCALE GENOMIC DNA]</scope>
    <source>
        <strain evidence="8 9">CBS 121828</strain>
    </source>
</reference>
<evidence type="ECO:0000256" key="5">
    <source>
        <dbReference type="ARBA" id="ARBA00023033"/>
    </source>
</evidence>
<name>A0A0D1YRT7_9EURO</name>
<dbReference type="GO" id="GO:0071949">
    <property type="term" value="F:FAD binding"/>
    <property type="evidence" value="ECO:0007669"/>
    <property type="project" value="InterPro"/>
</dbReference>
<evidence type="ECO:0000313" key="8">
    <source>
        <dbReference type="EMBL" id="KIV77653.1"/>
    </source>
</evidence>
<evidence type="ECO:0000256" key="4">
    <source>
        <dbReference type="ARBA" id="ARBA00023002"/>
    </source>
</evidence>
<dbReference type="InterPro" id="IPR036188">
    <property type="entry name" value="FAD/NAD-bd_sf"/>
</dbReference>
<keyword evidence="2" id="KW-0285">Flavoprotein</keyword>
<evidence type="ECO:0000256" key="1">
    <source>
        <dbReference type="ARBA" id="ARBA00007992"/>
    </source>
</evidence>
<accession>A0A0D1YRT7</accession>
<keyword evidence="6" id="KW-0732">Signal</keyword>
<feature type="signal peptide" evidence="6">
    <location>
        <begin position="1"/>
        <end position="23"/>
    </location>
</feature>
<dbReference type="Pfam" id="PF01494">
    <property type="entry name" value="FAD_binding_3"/>
    <property type="match status" value="1"/>
</dbReference>
<organism evidence="8 9">
    <name type="scientific">Exophiala sideris</name>
    <dbReference type="NCBI Taxonomy" id="1016849"/>
    <lineage>
        <taxon>Eukaryota</taxon>
        <taxon>Fungi</taxon>
        <taxon>Dikarya</taxon>
        <taxon>Ascomycota</taxon>
        <taxon>Pezizomycotina</taxon>
        <taxon>Eurotiomycetes</taxon>
        <taxon>Chaetothyriomycetidae</taxon>
        <taxon>Chaetothyriales</taxon>
        <taxon>Herpotrichiellaceae</taxon>
        <taxon>Exophiala</taxon>
    </lineage>
</organism>
<dbReference type="HOGENOM" id="CLU_009665_19_5_1"/>
<dbReference type="PRINTS" id="PR00420">
    <property type="entry name" value="RNGMNOXGNASE"/>
</dbReference>